<protein>
    <submittedName>
        <fullName evidence="1">Histidine phosphatase family protein</fullName>
    </submittedName>
</protein>
<gene>
    <name evidence="1" type="ORF">R6U77_16050</name>
</gene>
<proteinExistence type="predicted"/>
<dbReference type="SUPFAM" id="SSF53254">
    <property type="entry name" value="Phosphoglycerate mutase-like"/>
    <property type="match status" value="1"/>
</dbReference>
<sequence length="183" mass="20969">MTTIYFVRHAHSHYTPDEYNRPLSEQGWIKAQKLVNVFEGIDIQAIYASCYQRAVETVQPIAASKKLAITQEKALNERILAKSSVPDFASAIAKVWAEPTFFFDGGESNIMAQQRVVPVLEELLMRHQNEKIIIGIHGNILTLLLQHFNPKYDIDFWQSLKMPDIVVAKFKNKQLLSTTRLIK</sequence>
<reference evidence="1 2" key="1">
    <citation type="submission" date="2023-09" db="EMBL/GenBank/DDBJ databases">
        <authorList>
            <person name="Page C.A."/>
            <person name="Perez-Diaz I.M."/>
        </authorList>
    </citation>
    <scope>NUCLEOTIDE SEQUENCE [LARGE SCALE GENOMIC DNA]</scope>
    <source>
        <strain evidence="1 2">Ll15</strain>
    </source>
</reference>
<accession>A0ABZ0RTB6</accession>
<evidence type="ECO:0000313" key="2">
    <source>
        <dbReference type="Proteomes" id="UP001322664"/>
    </source>
</evidence>
<name>A0ABZ0RTB6_9BACI</name>
<dbReference type="Proteomes" id="UP001322664">
    <property type="component" value="Chromosome"/>
</dbReference>
<dbReference type="InterPro" id="IPR013078">
    <property type="entry name" value="His_Pase_superF_clade-1"/>
</dbReference>
<dbReference type="Gene3D" id="3.40.50.1240">
    <property type="entry name" value="Phosphoglycerate mutase-like"/>
    <property type="match status" value="1"/>
</dbReference>
<dbReference type="EMBL" id="CP137624">
    <property type="protein sequence ID" value="WPK11385.1"/>
    <property type="molecule type" value="Genomic_DNA"/>
</dbReference>
<evidence type="ECO:0000313" key="1">
    <source>
        <dbReference type="EMBL" id="WPK11385.1"/>
    </source>
</evidence>
<dbReference type="InterPro" id="IPR050275">
    <property type="entry name" value="PGM_Phosphatase"/>
</dbReference>
<dbReference type="PANTHER" id="PTHR48100">
    <property type="entry name" value="BROAD-SPECIFICITY PHOSPHATASE YOR283W-RELATED"/>
    <property type="match status" value="1"/>
</dbReference>
<dbReference type="RefSeq" id="WP_319836428.1">
    <property type="nucleotide sequence ID" value="NZ_CP137624.1"/>
</dbReference>
<organism evidence="1 2">
    <name type="scientific">Lysinibacillus louembei</name>
    <dbReference type="NCBI Taxonomy" id="1470088"/>
    <lineage>
        <taxon>Bacteria</taxon>
        <taxon>Bacillati</taxon>
        <taxon>Bacillota</taxon>
        <taxon>Bacilli</taxon>
        <taxon>Bacillales</taxon>
        <taxon>Bacillaceae</taxon>
        <taxon>Lysinibacillus</taxon>
    </lineage>
</organism>
<dbReference type="Pfam" id="PF00300">
    <property type="entry name" value="His_Phos_1"/>
    <property type="match status" value="1"/>
</dbReference>
<dbReference type="PANTHER" id="PTHR48100:SF59">
    <property type="entry name" value="ADENOSYLCOBALAMIN_ALPHA-RIBAZOLE PHOSPHATASE"/>
    <property type="match status" value="1"/>
</dbReference>
<dbReference type="CDD" id="cd07067">
    <property type="entry name" value="HP_PGM_like"/>
    <property type="match status" value="1"/>
</dbReference>
<dbReference type="InterPro" id="IPR029033">
    <property type="entry name" value="His_PPase_superfam"/>
</dbReference>
<dbReference type="SMART" id="SM00855">
    <property type="entry name" value="PGAM"/>
    <property type="match status" value="1"/>
</dbReference>
<keyword evidence="2" id="KW-1185">Reference proteome</keyword>